<dbReference type="PANTHER" id="PTHR10183:SF379">
    <property type="entry name" value="CALPAIN-5"/>
    <property type="match status" value="1"/>
</dbReference>
<dbReference type="RefSeq" id="WP_182153266.1">
    <property type="nucleotide sequence ID" value="NZ_JACEZU010000004.1"/>
</dbReference>
<sequence length="1450" mass="147983">MTTSANTAWISDLNDNGIRADLARLAADGVLSYNDALQILTDTGSDHAFTLTEFQTLQTVARHLNNGVAASSYVADIFTQLVLGNPANIGWHGGEGYSYPLGNLSGFSSVTQLNELIGKWFLGTDLPDPVLLSNLTSGGSTPKYTTASDALYGHTGAAAIVDVAQGAVGDCVVCAGMIEMVNNHPDLLKSMFVDNGNGTYGVRFYLDGNEVWVTVDRELPVNRYGDLLYAHNGTLQDKALWAPLLEKAYVQLSETGKVGHPSVNGYANIDGNMGTIVLPALTNTRASYYHTSDSDWLGRKAMLIQALAEHRDVMLETASTGAVTHDSDGMTELVASHAFAVLGYDDATGKFIVRNPWGDSYPRQDWKAQFELSMEEMAAEGGGVAVAAALGAPTIQPAATSHELGLSATVAVAPLFSVFNPDALTVSRYLFHAAGSGRLNLNGATNLATAEQQAAGDVVIGAADLAKLQFAAPTAAGTGSLSIQALLGQQWSASAAIDWSFDASNASAIVLPHAHNTVATGASIALASLFQLDGTSAASTYYEVIVPTGSAGFIELNGARNLWTTARPGEYEFNAADMARVSYRAPYTATTIKLQVNAYQGGGWGTTQDVTIGVGLPDVAHALQNYANGQFAAITGVSDCAANIFGQLDSLRPLLRDGWLGAIHVTDGTPQVQAMTGLQYSQYKGLLAVMDGNWRVNLAGAAAGDAALLATAQLTHVASLTVTASGADVSANLDALQTLAAAGKLTAITVTDGTTHPFAVTRTQMAADGDALRLVAGGYHLTKGADLATVLAIDADASSAKPASYDVADSAANIGAGLDALQMLAAAGKLGSVTLTDGAGAVVTVSAAQLHDDALALSKLSGGCTLAVTGASVADVATLAASHPNARFAVSDSADQLSAHLSVLRLQAAQGKLASVVLTDADTPALHLSAADLVTNASVLRAITSPYTVSVPGLSDGVARFVIQQDGAARSAETLMRPVADGAAAPHTGNVVVGFQNATLGEGNHAVVLEGARDHYAIRSDASGKLEIANVAASDADYGKHVTITGADYVIFNGAAATDAGFYPDMYFVVNGHNAAVAELYMAALGRLPRLTGLEFWESQLAAGASLADIAAGFIGSAEFTSRYPAAATPSDHGGAGDLAFVNALYQNVLHRTPKAAGLAFWVHDLAQGDSRANVLVAFAVSPEDETNTHAAPGHSGGWLIDSAKGGYADPALLLDAATVLRQGLANGYLNTGLIDASTIGAGVTLGGETLKGDTLTLAATLAPQSIVLSDAVKHAVVNGGGQQIYSAGHATIEIHGAGAGVHAAAGDQLDLLGGSDTTVTGFVAGSGATLHLATGVPALLDASASRVAGTALTFDASHGYVIKVGSLGDGSAAAVATAINRAYAVADTLAEHATFIGQDAGGNTQAWLFGTGSGAADHNGNHLADAGELLHLATLVGVPSAQLTLADLA</sequence>
<feature type="active site" evidence="5">
    <location>
        <position position="355"/>
    </location>
</feature>
<keyword evidence="4 5" id="KW-0788">Thiol protease</keyword>
<dbReference type="Pfam" id="PF13946">
    <property type="entry name" value="DUF4214"/>
    <property type="match status" value="2"/>
</dbReference>
<dbReference type="PANTHER" id="PTHR10183">
    <property type="entry name" value="CALPAIN"/>
    <property type="match status" value="1"/>
</dbReference>
<evidence type="ECO:0000313" key="7">
    <source>
        <dbReference type="EMBL" id="MBA5687425.1"/>
    </source>
</evidence>
<dbReference type="Gene3D" id="1.10.3130.20">
    <property type="entry name" value="Phycobilisome linker domain"/>
    <property type="match status" value="1"/>
</dbReference>
<feature type="active site" evidence="5">
    <location>
        <position position="337"/>
    </location>
</feature>
<evidence type="ECO:0000256" key="4">
    <source>
        <dbReference type="ARBA" id="ARBA00022807"/>
    </source>
</evidence>
<dbReference type="EMBL" id="JACEZU010000004">
    <property type="protein sequence ID" value="MBA5687425.1"/>
    <property type="molecule type" value="Genomic_DNA"/>
</dbReference>
<dbReference type="SMART" id="SM00230">
    <property type="entry name" value="CysPc"/>
    <property type="match status" value="1"/>
</dbReference>
<feature type="active site" evidence="5">
    <location>
        <position position="171"/>
    </location>
</feature>
<evidence type="ECO:0000259" key="6">
    <source>
        <dbReference type="PROSITE" id="PS50203"/>
    </source>
</evidence>
<protein>
    <submittedName>
        <fullName evidence="7">DUF4214 domain-containing protein</fullName>
    </submittedName>
</protein>
<evidence type="ECO:0000256" key="1">
    <source>
        <dbReference type="ARBA" id="ARBA00007623"/>
    </source>
</evidence>
<accession>A0A7W2F991</accession>
<dbReference type="PROSITE" id="PS50203">
    <property type="entry name" value="CALPAIN_CAT"/>
    <property type="match status" value="1"/>
</dbReference>
<name>A0A7W2F991_9BURK</name>
<keyword evidence="2 5" id="KW-0645">Protease</keyword>
<proteinExistence type="inferred from homology"/>
<dbReference type="InterPro" id="IPR038255">
    <property type="entry name" value="PBS_linker_sf"/>
</dbReference>
<dbReference type="InterPro" id="IPR025282">
    <property type="entry name" value="DUF4214"/>
</dbReference>
<evidence type="ECO:0000256" key="2">
    <source>
        <dbReference type="ARBA" id="ARBA00022670"/>
    </source>
</evidence>
<dbReference type="Gene3D" id="3.90.70.10">
    <property type="entry name" value="Cysteine proteinases"/>
    <property type="match status" value="1"/>
</dbReference>
<comment type="similarity">
    <text evidence="1">Belongs to the peptidase C2 family.</text>
</comment>
<reference evidence="7 8" key="1">
    <citation type="submission" date="2020-07" db="EMBL/GenBank/DDBJ databases">
        <title>Novel species isolated from subtropical streams in China.</title>
        <authorList>
            <person name="Lu H."/>
        </authorList>
    </citation>
    <scope>NUCLEOTIDE SEQUENCE [LARGE SCALE GENOMIC DNA]</scope>
    <source>
        <strain evidence="7 8">LX47W</strain>
    </source>
</reference>
<keyword evidence="8" id="KW-1185">Reference proteome</keyword>
<dbReference type="Proteomes" id="UP000573499">
    <property type="component" value="Unassembled WGS sequence"/>
</dbReference>
<dbReference type="SUPFAM" id="SSF54001">
    <property type="entry name" value="Cysteine proteinases"/>
    <property type="match status" value="1"/>
</dbReference>
<dbReference type="InterPro" id="IPR022684">
    <property type="entry name" value="Calpain_cysteine_protease"/>
</dbReference>
<dbReference type="GO" id="GO:0006508">
    <property type="term" value="P:proteolysis"/>
    <property type="evidence" value="ECO:0007669"/>
    <property type="project" value="UniProtKB-KW"/>
</dbReference>
<dbReference type="InterPro" id="IPR038765">
    <property type="entry name" value="Papain-like_cys_pep_sf"/>
</dbReference>
<dbReference type="InterPro" id="IPR001300">
    <property type="entry name" value="Peptidase_C2_calpain_cat"/>
</dbReference>
<comment type="caution">
    <text evidence="7">The sequence shown here is derived from an EMBL/GenBank/DDBJ whole genome shotgun (WGS) entry which is preliminary data.</text>
</comment>
<gene>
    <name evidence="7" type="ORF">H3H39_10250</name>
</gene>
<dbReference type="Pfam" id="PF00648">
    <property type="entry name" value="Peptidase_C2"/>
    <property type="match status" value="1"/>
</dbReference>
<dbReference type="GO" id="GO:0004198">
    <property type="term" value="F:calcium-dependent cysteine-type endopeptidase activity"/>
    <property type="evidence" value="ECO:0007669"/>
    <property type="project" value="InterPro"/>
</dbReference>
<evidence type="ECO:0000313" key="8">
    <source>
        <dbReference type="Proteomes" id="UP000573499"/>
    </source>
</evidence>
<evidence type="ECO:0000256" key="5">
    <source>
        <dbReference type="PROSITE-ProRule" id="PRU00239"/>
    </source>
</evidence>
<keyword evidence="3 5" id="KW-0378">Hydrolase</keyword>
<organism evidence="7 8">
    <name type="scientific">Rugamonas apoptosis</name>
    <dbReference type="NCBI Taxonomy" id="2758570"/>
    <lineage>
        <taxon>Bacteria</taxon>
        <taxon>Pseudomonadati</taxon>
        <taxon>Pseudomonadota</taxon>
        <taxon>Betaproteobacteria</taxon>
        <taxon>Burkholderiales</taxon>
        <taxon>Oxalobacteraceae</taxon>
        <taxon>Telluria group</taxon>
        <taxon>Rugamonas</taxon>
    </lineage>
</organism>
<evidence type="ECO:0000256" key="3">
    <source>
        <dbReference type="ARBA" id="ARBA00022801"/>
    </source>
</evidence>
<feature type="domain" description="Calpain catalytic" evidence="6">
    <location>
        <begin position="162"/>
        <end position="366"/>
    </location>
</feature>